<dbReference type="SUPFAM" id="SSF110857">
    <property type="entry name" value="Gamma-glutamyl cyclotransferase-like"/>
    <property type="match status" value="1"/>
</dbReference>
<organism evidence="2">
    <name type="scientific">Nocardia globerula</name>
    <dbReference type="NCBI Taxonomy" id="1818"/>
    <lineage>
        <taxon>Bacteria</taxon>
        <taxon>Bacillati</taxon>
        <taxon>Actinomycetota</taxon>
        <taxon>Actinomycetes</taxon>
        <taxon>Mycobacteriales</taxon>
        <taxon>Nocardiaceae</taxon>
        <taxon>Nocardia</taxon>
    </lineage>
</organism>
<gene>
    <name evidence="2" type="ORF">FNL38_10493</name>
</gene>
<dbReference type="EMBL" id="VNIQ01000004">
    <property type="protein sequence ID" value="TYQ03726.1"/>
    <property type="molecule type" value="Genomic_DNA"/>
</dbReference>
<feature type="domain" description="Allophanate hydrolase C-terminal" evidence="1">
    <location>
        <begin position="4"/>
        <end position="125"/>
    </location>
</feature>
<protein>
    <recommendedName>
        <fullName evidence="1">Allophanate hydrolase C-terminal domain-containing protein</fullName>
    </recommendedName>
</protein>
<dbReference type="InterPro" id="IPR053844">
    <property type="entry name" value="AH_C"/>
</dbReference>
<evidence type="ECO:0000313" key="2">
    <source>
        <dbReference type="EMBL" id="TYQ03726.1"/>
    </source>
</evidence>
<evidence type="ECO:0000259" key="1">
    <source>
        <dbReference type="Pfam" id="PF21986"/>
    </source>
</evidence>
<dbReference type="AlphaFoldDB" id="A0A652YNQ7"/>
<sequence>MATVTMFVNGQALSGGTLNDALAGATFLGAADTAPNYQFFSVRDEFPGLHPVAEGGFTVPGELYEVDYDLLRLELLPREPEELELGVILLADGRGSLSMRMRAEWLDRPEVVDISDRGGWRAYLASKS</sequence>
<comment type="caution">
    <text evidence="2">The sequence shown here is derived from an EMBL/GenBank/DDBJ whole genome shotgun (WGS) entry which is preliminary data.</text>
</comment>
<name>A0A652YNQ7_NOCGL</name>
<accession>A0A652YNQ7</accession>
<proteinExistence type="predicted"/>
<dbReference type="InterPro" id="IPR036568">
    <property type="entry name" value="GGCT-like_sf"/>
</dbReference>
<dbReference type="Pfam" id="PF21986">
    <property type="entry name" value="AH_C"/>
    <property type="match status" value="1"/>
</dbReference>
<dbReference type="Gene3D" id="3.10.490.10">
    <property type="entry name" value="Gamma-glutamyl cyclotransferase-like"/>
    <property type="match status" value="1"/>
</dbReference>
<reference evidence="2" key="1">
    <citation type="submission" date="2019-07" db="EMBL/GenBank/DDBJ databases">
        <title>Genomic Encyclopedia of Type Strains, Phase IV (KMG-IV): sequencing the most valuable type-strain genomes for metagenomic binning, comparative biology and taxonomic classification.</title>
        <authorList>
            <person name="Goeker M."/>
        </authorList>
    </citation>
    <scope>NUCLEOTIDE SEQUENCE</scope>
    <source>
        <strain evidence="2">DSM 44596</strain>
    </source>
</reference>